<proteinExistence type="predicted"/>
<reference evidence="1 2" key="1">
    <citation type="submission" date="2016-07" db="EMBL/GenBank/DDBJ databases">
        <title>Disparate Historic Effective Population Sizes Predicted by Modern Levels of Genome Diversity for the Scaled Quail (Callipepla squamata) and the Northern Bobwhite (Colinus virginianus): Inferences from First and Second Generation Draft Genome Assemblies for Sympatric New World Quail.</title>
        <authorList>
            <person name="Oldeschulte D.L."/>
            <person name="Halley Y.A."/>
            <person name="Bhattarai E.K."/>
            <person name="Brashear W.A."/>
            <person name="Hill J."/>
            <person name="Metz R.P."/>
            <person name="Johnson C.D."/>
            <person name="Rollins D."/>
            <person name="Peterson M.J."/>
            <person name="Bickhart D.M."/>
            <person name="Decker J.E."/>
            <person name="Seabury C.M."/>
        </authorList>
    </citation>
    <scope>NUCLEOTIDE SEQUENCE [LARGE SCALE GENOMIC DNA]</scope>
    <source>
        <strain evidence="1 2">Texas</strain>
        <tissue evidence="1">Leg muscle</tissue>
    </source>
</reference>
<keyword evidence="2" id="KW-1185">Reference proteome</keyword>
<dbReference type="EMBL" id="MCFN01001276">
    <property type="protein sequence ID" value="OXB53298.1"/>
    <property type="molecule type" value="Genomic_DNA"/>
</dbReference>
<comment type="caution">
    <text evidence="1">The sequence shown here is derived from an EMBL/GenBank/DDBJ whole genome shotgun (WGS) entry which is preliminary data.</text>
</comment>
<evidence type="ECO:0000313" key="2">
    <source>
        <dbReference type="Proteomes" id="UP000198323"/>
    </source>
</evidence>
<accession>A0A226MDN9</accession>
<name>A0A226MDN9_CALSU</name>
<dbReference type="AlphaFoldDB" id="A0A226MDN9"/>
<dbReference type="Proteomes" id="UP000198323">
    <property type="component" value="Unassembled WGS sequence"/>
</dbReference>
<protein>
    <submittedName>
        <fullName evidence="1">Uncharacterized protein</fullName>
    </submittedName>
</protein>
<sequence>QCSQSCSLCFCSTVMAVWENKIPLLTVCLQSIFLLPPEQDVDISLYSKTLRALNKMLHMLVFVYPTASIGEELHSIFHVSSAHGGHTVEGCWEAPQEEEQEKPKQWEDDHEFSLSWTTNTMIIVLFFVKHFYSLEKTDLTLVALQRMRDCSNYSIQVAATLMAVLTVDFKSTPTDVSNRQLLAGGLSPWRGGIRVGLGA</sequence>
<feature type="non-terminal residue" evidence="1">
    <location>
        <position position="1"/>
    </location>
</feature>
<gene>
    <name evidence="1" type="ORF">ASZ78_013631</name>
</gene>
<organism evidence="1 2">
    <name type="scientific">Callipepla squamata</name>
    <name type="common">Scaled quail</name>
    <dbReference type="NCBI Taxonomy" id="9009"/>
    <lineage>
        <taxon>Eukaryota</taxon>
        <taxon>Metazoa</taxon>
        <taxon>Chordata</taxon>
        <taxon>Craniata</taxon>
        <taxon>Vertebrata</taxon>
        <taxon>Euteleostomi</taxon>
        <taxon>Archelosauria</taxon>
        <taxon>Archosauria</taxon>
        <taxon>Dinosauria</taxon>
        <taxon>Saurischia</taxon>
        <taxon>Theropoda</taxon>
        <taxon>Coelurosauria</taxon>
        <taxon>Aves</taxon>
        <taxon>Neognathae</taxon>
        <taxon>Galloanserae</taxon>
        <taxon>Galliformes</taxon>
        <taxon>Odontophoridae</taxon>
        <taxon>Callipepla</taxon>
    </lineage>
</organism>
<evidence type="ECO:0000313" key="1">
    <source>
        <dbReference type="EMBL" id="OXB53298.1"/>
    </source>
</evidence>